<dbReference type="AlphaFoldDB" id="A0A8J6T900"/>
<dbReference type="CDD" id="cd07385">
    <property type="entry name" value="MPP_YkuE_C"/>
    <property type="match status" value="1"/>
</dbReference>
<keyword evidence="1" id="KW-0479">Metal-binding</keyword>
<keyword evidence="4" id="KW-0472">Membrane</keyword>
<keyword evidence="4" id="KW-0812">Transmembrane</keyword>
<evidence type="ECO:0000259" key="5">
    <source>
        <dbReference type="Pfam" id="PF00149"/>
    </source>
</evidence>
<dbReference type="GO" id="GO:0016020">
    <property type="term" value="C:membrane"/>
    <property type="evidence" value="ECO:0007669"/>
    <property type="project" value="GOC"/>
</dbReference>
<feature type="compositionally biased region" description="Basic and acidic residues" evidence="3">
    <location>
        <begin position="468"/>
        <end position="488"/>
    </location>
</feature>
<evidence type="ECO:0000313" key="7">
    <source>
        <dbReference type="Proteomes" id="UP000599024"/>
    </source>
</evidence>
<dbReference type="SUPFAM" id="SSF56300">
    <property type="entry name" value="Metallo-dependent phosphatases"/>
    <property type="match status" value="1"/>
</dbReference>
<reference evidence="6 7" key="1">
    <citation type="submission" date="2020-08" db="EMBL/GenBank/DDBJ databases">
        <title>Bridging the membrane lipid divide: bacteria of the FCB group superphylum have the potential to synthesize archaeal ether lipids.</title>
        <authorList>
            <person name="Villanueva L."/>
            <person name="Von Meijenfeldt F.A.B."/>
            <person name="Westbye A.B."/>
            <person name="Yadav S."/>
            <person name="Hopmans E.C."/>
            <person name="Dutilh B.E."/>
            <person name="Sinninghe Damste J.S."/>
        </authorList>
    </citation>
    <scope>NUCLEOTIDE SEQUENCE [LARGE SCALE GENOMIC DNA]</scope>
    <source>
        <strain evidence="6">NIOZ-UU81</strain>
    </source>
</reference>
<feature type="domain" description="Calcineurin-like phosphoesterase" evidence="5">
    <location>
        <begin position="240"/>
        <end position="401"/>
    </location>
</feature>
<evidence type="ECO:0000256" key="2">
    <source>
        <dbReference type="ARBA" id="ARBA00022801"/>
    </source>
</evidence>
<comment type="caution">
    <text evidence="6">The sequence shown here is derived from an EMBL/GenBank/DDBJ whole genome shotgun (WGS) entry which is preliminary data.</text>
</comment>
<protein>
    <submittedName>
        <fullName evidence="6">CDP-archaeol synthase</fullName>
    </submittedName>
</protein>
<evidence type="ECO:0000256" key="1">
    <source>
        <dbReference type="ARBA" id="ARBA00022723"/>
    </source>
</evidence>
<evidence type="ECO:0000256" key="3">
    <source>
        <dbReference type="SAM" id="MobiDB-lite"/>
    </source>
</evidence>
<dbReference type="GO" id="GO:0046872">
    <property type="term" value="F:metal ion binding"/>
    <property type="evidence" value="ECO:0007669"/>
    <property type="project" value="UniProtKB-KW"/>
</dbReference>
<name>A0A8J6T900_9BACT</name>
<keyword evidence="2" id="KW-0378">Hydrolase</keyword>
<dbReference type="Proteomes" id="UP000599024">
    <property type="component" value="Unassembled WGS sequence"/>
</dbReference>
<dbReference type="PANTHER" id="PTHR31302:SF31">
    <property type="entry name" value="PHOSPHODIESTERASE YAEI"/>
    <property type="match status" value="1"/>
</dbReference>
<feature type="transmembrane region" description="Helical" evidence="4">
    <location>
        <begin position="114"/>
        <end position="145"/>
    </location>
</feature>
<dbReference type="InterPro" id="IPR004843">
    <property type="entry name" value="Calcineurin-like_PHP"/>
</dbReference>
<evidence type="ECO:0000256" key="4">
    <source>
        <dbReference type="SAM" id="Phobius"/>
    </source>
</evidence>
<sequence length="488" mass="54519">MQTIISVLLFLLWLNLMPPLAGLIFGKRGNFPVDCHHTWIDGRPLFGANKTMRGILASLAGGAMAGPLIGLHWQEGIIVAALAMTGDLISSFCKRRFKRKSGEGVFFLDQVFEGLLPLLFLKAILGFSITLMLDSLLIFVALAYVSSRFWHYVLFRPSPQDYPKTVRSTVRLREWRACHVPLTRWKTLLNLSSFLSNRFLFTWIFTLAGLYDRGISNALNVQVKHHHLNFTNLPPGFAGFRILLLTDLHLDGLDTLTENIIDKINGLDYDLCLMGGDLRMELFGPAAPCLRQLRKLIPALKCPYGVLGVLGNHDCIEMIPDLEEVGITMLVNDFWEIKKNGESIWIVGVDDPHYYKMANAEEAYKHIPEGAFSIFLAHSPEAYDEAATHGATLYLCGHTHGGQICLPDKQPLITNSRAPRRTAAGLWQHRDMTGITSRGTGTSSIPLRFNCPGEILLITLHQPASSTNREHHNTPAEPDGHRQEIVPV</sequence>
<dbReference type="GO" id="GO:0009245">
    <property type="term" value="P:lipid A biosynthetic process"/>
    <property type="evidence" value="ECO:0007669"/>
    <property type="project" value="TreeGrafter"/>
</dbReference>
<proteinExistence type="predicted"/>
<dbReference type="Pfam" id="PF01864">
    <property type="entry name" value="CarS-like"/>
    <property type="match status" value="1"/>
</dbReference>
<dbReference type="Gene3D" id="3.60.21.10">
    <property type="match status" value="1"/>
</dbReference>
<evidence type="ECO:0000313" key="6">
    <source>
        <dbReference type="EMBL" id="MBC8207996.1"/>
    </source>
</evidence>
<dbReference type="InterPro" id="IPR051158">
    <property type="entry name" value="Metallophosphoesterase_sf"/>
</dbReference>
<keyword evidence="4" id="KW-1133">Transmembrane helix</keyword>
<dbReference type="EMBL" id="JACNLK010000026">
    <property type="protein sequence ID" value="MBC8207996.1"/>
    <property type="molecule type" value="Genomic_DNA"/>
</dbReference>
<feature type="transmembrane region" description="Helical" evidence="4">
    <location>
        <begin position="191"/>
        <end position="211"/>
    </location>
</feature>
<feature type="region of interest" description="Disordered" evidence="3">
    <location>
        <begin position="462"/>
        <end position="488"/>
    </location>
</feature>
<dbReference type="GO" id="GO:0008758">
    <property type="term" value="F:UDP-2,3-diacylglucosamine hydrolase activity"/>
    <property type="evidence" value="ECO:0007669"/>
    <property type="project" value="TreeGrafter"/>
</dbReference>
<dbReference type="PANTHER" id="PTHR31302">
    <property type="entry name" value="TRANSMEMBRANE PROTEIN WITH METALLOPHOSPHOESTERASE DOMAIN-RELATED"/>
    <property type="match status" value="1"/>
</dbReference>
<dbReference type="InterPro" id="IPR032690">
    <property type="entry name" value="CarS"/>
</dbReference>
<dbReference type="Pfam" id="PF00149">
    <property type="entry name" value="Metallophos"/>
    <property type="match status" value="1"/>
</dbReference>
<organism evidence="6 7">
    <name type="scientific">Candidatus Desulfatifera sulfidica</name>
    <dbReference type="NCBI Taxonomy" id="2841691"/>
    <lineage>
        <taxon>Bacteria</taxon>
        <taxon>Pseudomonadati</taxon>
        <taxon>Thermodesulfobacteriota</taxon>
        <taxon>Desulfobulbia</taxon>
        <taxon>Desulfobulbales</taxon>
        <taxon>Desulfobulbaceae</taxon>
        <taxon>Candidatus Desulfatifera</taxon>
    </lineage>
</organism>
<accession>A0A8J6T900</accession>
<dbReference type="InterPro" id="IPR029052">
    <property type="entry name" value="Metallo-depent_PP-like"/>
</dbReference>
<gene>
    <name evidence="6" type="ORF">H8E79_02365</name>
</gene>